<dbReference type="AlphaFoldDB" id="A0A543IKU2"/>
<organism evidence="1 2">
    <name type="scientific">Actinomadura hallensis</name>
    <dbReference type="NCBI Taxonomy" id="337895"/>
    <lineage>
        <taxon>Bacteria</taxon>
        <taxon>Bacillati</taxon>
        <taxon>Actinomycetota</taxon>
        <taxon>Actinomycetes</taxon>
        <taxon>Streptosporangiales</taxon>
        <taxon>Thermomonosporaceae</taxon>
        <taxon>Actinomadura</taxon>
    </lineage>
</organism>
<gene>
    <name evidence="1" type="ORF">FHX41_4901</name>
</gene>
<sequence length="102" mass="10716">MSDAYSYTTIVVRPGHAPRITVSLQPDGGMDVFCSAGRQRAQISISHADADVTVTPTNATAPTAEDVRAARKLAESFAVYAAEVERLHAAARRAEVGESSAA</sequence>
<protein>
    <submittedName>
        <fullName evidence="1">Uncharacterized protein</fullName>
    </submittedName>
</protein>
<keyword evidence="2" id="KW-1185">Reference proteome</keyword>
<name>A0A543IKU2_9ACTN</name>
<evidence type="ECO:0000313" key="2">
    <source>
        <dbReference type="Proteomes" id="UP000316706"/>
    </source>
</evidence>
<dbReference type="EMBL" id="VFPO01000001">
    <property type="protein sequence ID" value="TQM71149.1"/>
    <property type="molecule type" value="Genomic_DNA"/>
</dbReference>
<accession>A0A543IKU2</accession>
<reference evidence="1 2" key="1">
    <citation type="submission" date="2019-06" db="EMBL/GenBank/DDBJ databases">
        <title>Sequencing the genomes of 1000 actinobacteria strains.</title>
        <authorList>
            <person name="Klenk H.-P."/>
        </authorList>
    </citation>
    <scope>NUCLEOTIDE SEQUENCE [LARGE SCALE GENOMIC DNA]</scope>
    <source>
        <strain evidence="1 2">DSM 45043</strain>
    </source>
</reference>
<evidence type="ECO:0000313" key="1">
    <source>
        <dbReference type="EMBL" id="TQM71149.1"/>
    </source>
</evidence>
<dbReference type="OrthoDB" id="3479375at2"/>
<dbReference type="RefSeq" id="WP_141972489.1">
    <property type="nucleotide sequence ID" value="NZ_VFPO01000001.1"/>
</dbReference>
<comment type="caution">
    <text evidence="1">The sequence shown here is derived from an EMBL/GenBank/DDBJ whole genome shotgun (WGS) entry which is preliminary data.</text>
</comment>
<dbReference type="Proteomes" id="UP000316706">
    <property type="component" value="Unassembled WGS sequence"/>
</dbReference>
<proteinExistence type="predicted"/>